<proteinExistence type="inferred from homology"/>
<evidence type="ECO:0000256" key="14">
    <source>
        <dbReference type="ARBA" id="ARBA00023170"/>
    </source>
</evidence>
<dbReference type="SUPFAM" id="SSF56112">
    <property type="entry name" value="Protein kinase-like (PK-like)"/>
    <property type="match status" value="1"/>
</dbReference>
<evidence type="ECO:0000259" key="19">
    <source>
        <dbReference type="PROSITE" id="PS50011"/>
    </source>
</evidence>
<keyword evidence="5" id="KW-0808">Transferase</keyword>
<keyword evidence="22" id="KW-1185">Reference proteome</keyword>
<name>A0A0D3HBT6_9ORYZ</name>
<keyword evidence="8" id="KW-0677">Repeat</keyword>
<evidence type="ECO:0000256" key="7">
    <source>
        <dbReference type="ARBA" id="ARBA00022729"/>
    </source>
</evidence>
<keyword evidence="7 18" id="KW-0732">Signal</keyword>
<evidence type="ECO:0000256" key="10">
    <source>
        <dbReference type="ARBA" id="ARBA00022777"/>
    </source>
</evidence>
<evidence type="ECO:0000256" key="16">
    <source>
        <dbReference type="PROSITE-ProRule" id="PRU10141"/>
    </source>
</evidence>
<evidence type="ECO:0000256" key="4">
    <source>
        <dbReference type="ARBA" id="ARBA00022475"/>
    </source>
</evidence>
<keyword evidence="13 17" id="KW-0472">Membrane</keyword>
<dbReference type="InterPro" id="IPR002902">
    <property type="entry name" value="GNK2"/>
</dbReference>
<feature type="signal peptide" evidence="18">
    <location>
        <begin position="1"/>
        <end position="31"/>
    </location>
</feature>
<dbReference type="Gene3D" id="3.30.430.20">
    <property type="entry name" value="Gnk2 domain, C-X8-C-X2-C motif"/>
    <property type="match status" value="2"/>
</dbReference>
<reference evidence="21" key="1">
    <citation type="journal article" date="2009" name="Rice">
        <title>De Novo Next Generation Sequencing of Plant Genomes.</title>
        <authorList>
            <person name="Rounsley S."/>
            <person name="Marri P.R."/>
            <person name="Yu Y."/>
            <person name="He R."/>
            <person name="Sisneros N."/>
            <person name="Goicoechea J.L."/>
            <person name="Lee S.J."/>
            <person name="Angelova A."/>
            <person name="Kudrna D."/>
            <person name="Luo M."/>
            <person name="Affourtit J."/>
            <person name="Desany B."/>
            <person name="Knight J."/>
            <person name="Niazi F."/>
            <person name="Egholm M."/>
            <person name="Wing R.A."/>
        </authorList>
    </citation>
    <scope>NUCLEOTIDE SEQUENCE [LARGE SCALE GENOMIC DNA]</scope>
    <source>
        <strain evidence="21">cv. IRGC 105608</strain>
    </source>
</reference>
<dbReference type="GO" id="GO:0002229">
    <property type="term" value="P:defense response to oomycetes"/>
    <property type="evidence" value="ECO:0007669"/>
    <property type="project" value="UniProtKB-ARBA"/>
</dbReference>
<comment type="similarity">
    <text evidence="3">In the C-terminal section; belongs to the protein kinase superfamily. Ser/Thr protein kinase family.</text>
</comment>
<reference evidence="21" key="2">
    <citation type="submission" date="2015-03" db="UniProtKB">
        <authorList>
            <consortium name="EnsemblPlants"/>
        </authorList>
    </citation>
    <scope>IDENTIFICATION</scope>
</reference>
<evidence type="ECO:0000256" key="5">
    <source>
        <dbReference type="ARBA" id="ARBA00022679"/>
    </source>
</evidence>
<evidence type="ECO:0000256" key="9">
    <source>
        <dbReference type="ARBA" id="ARBA00022741"/>
    </source>
</evidence>
<dbReference type="InterPro" id="IPR011009">
    <property type="entry name" value="Kinase-like_dom_sf"/>
</dbReference>
<evidence type="ECO:0000256" key="17">
    <source>
        <dbReference type="SAM" id="Phobius"/>
    </source>
</evidence>
<dbReference type="PANTHER" id="PTHR27007">
    <property type="match status" value="1"/>
</dbReference>
<dbReference type="InterPro" id="IPR000719">
    <property type="entry name" value="Prot_kinase_dom"/>
</dbReference>
<dbReference type="STRING" id="65489.A0A0D3HBT6"/>
<dbReference type="FunFam" id="3.30.200.20:FF:000162">
    <property type="entry name" value="Adenine nucleotide alpha hydrolase-like domain kinase"/>
    <property type="match status" value="1"/>
</dbReference>
<evidence type="ECO:0000256" key="12">
    <source>
        <dbReference type="ARBA" id="ARBA00022989"/>
    </source>
</evidence>
<feature type="domain" description="Protein kinase" evidence="19">
    <location>
        <begin position="335"/>
        <end position="628"/>
    </location>
</feature>
<dbReference type="PaxDb" id="65489-OBART10G04340.1"/>
<dbReference type="PROSITE" id="PS51473">
    <property type="entry name" value="GNK2"/>
    <property type="match status" value="2"/>
</dbReference>
<dbReference type="FunFam" id="1.10.510.10:FF:000240">
    <property type="entry name" value="Lectin-domain containing receptor kinase A4.3"/>
    <property type="match status" value="1"/>
</dbReference>
<keyword evidence="11 16" id="KW-0067">ATP-binding</keyword>
<feature type="transmembrane region" description="Helical" evidence="17">
    <location>
        <begin position="284"/>
        <end position="307"/>
    </location>
</feature>
<dbReference type="CDD" id="cd23509">
    <property type="entry name" value="Gnk2-like"/>
    <property type="match status" value="2"/>
</dbReference>
<evidence type="ECO:0000313" key="21">
    <source>
        <dbReference type="EnsemblPlants" id="OBART10G04340.1"/>
    </source>
</evidence>
<dbReference type="Gene3D" id="1.10.510.10">
    <property type="entry name" value="Transferase(Phosphotransferase) domain 1"/>
    <property type="match status" value="1"/>
</dbReference>
<dbReference type="InterPro" id="IPR050528">
    <property type="entry name" value="L-type_Lectin-RKs"/>
</dbReference>
<keyword evidence="14" id="KW-0675">Receptor</keyword>
<dbReference type="SMART" id="SM00220">
    <property type="entry name" value="S_TKc"/>
    <property type="match status" value="1"/>
</dbReference>
<keyword evidence="12 17" id="KW-1133">Transmembrane helix</keyword>
<evidence type="ECO:0008006" key="23">
    <source>
        <dbReference type="Google" id="ProtNLM"/>
    </source>
</evidence>
<dbReference type="PROSITE" id="PS00108">
    <property type="entry name" value="PROTEIN_KINASE_ST"/>
    <property type="match status" value="1"/>
</dbReference>
<dbReference type="InterPro" id="IPR017441">
    <property type="entry name" value="Protein_kinase_ATP_BS"/>
</dbReference>
<dbReference type="CDD" id="cd14066">
    <property type="entry name" value="STKc_IRAK"/>
    <property type="match status" value="1"/>
</dbReference>
<dbReference type="Pfam" id="PF01657">
    <property type="entry name" value="Stress-antifung"/>
    <property type="match status" value="1"/>
</dbReference>
<evidence type="ECO:0000256" key="11">
    <source>
        <dbReference type="ARBA" id="ARBA00022840"/>
    </source>
</evidence>
<dbReference type="HOGENOM" id="CLU_000288_35_7_1"/>
<dbReference type="InterPro" id="IPR008271">
    <property type="entry name" value="Ser/Thr_kinase_AS"/>
</dbReference>
<sequence length="650" mass="70359">MLTTFVYHALGLFSCVCLLCFASSLVSVADAGGAPVLQALECTSTAAGNYTQDGAYAANLGRLLAMLPNETVSKNGGFFNGTVGNGTATVYGLAMCAADFSRADCMDCLVAAGISAGGVVKRCPGSTTVSAMFDQCLLRYSDSSFFGTAHINITYVSDGEILTGRDSVSSVMKNALPFVTSQAASSPARFAVSETNPYTLAQCTWDLPPDACKGCLDALAANVSATFPATARGERKSYSCRVRYDVNTSFMVVPFNLSTGSAGTPTSSLAGPGSVNSAKNNGPVMIGSIVAAVVFVVLVSVVVWLCVRHRAIKKVALAGPRSYSYEELCTATDGFSDERKLGQGAFGAVYRGVLSDPSQTLVAVKKIQRMSEAAWQEFVAEIRIVTQLKHRNIVDLMGWCDDRNNPLLVYELMDRNLDYHLYPPQRMGESEVVLDWKKRYNIILDMANGLQYLHTARNECVLHRDIKPSNVMLDENLSCAKLCDFGLVKQINHDEVTPGRQTTVIGTRSYLDPECIRTSIVSAASDVYSFGLVLLEIACGRQPTMLQHGHNNKNSLVEWVQDSFRHRKSVADMADERLKGDFDEEQIERVIRVGFLCVLPEPDKRPDMATVVDYLKGRSDVPAAEPYPASPATIHAANNYESSPVSLLVS</sequence>
<keyword evidence="15" id="KW-0325">Glycoprotein</keyword>
<feature type="domain" description="Gnk2-homologous" evidence="20">
    <location>
        <begin position="150"/>
        <end position="249"/>
    </location>
</feature>
<dbReference type="Proteomes" id="UP000026960">
    <property type="component" value="Chromosome 10"/>
</dbReference>
<feature type="chain" id="PRO_5002273252" description="Protein kinase domain-containing protein" evidence="18">
    <location>
        <begin position="32"/>
        <end position="650"/>
    </location>
</feature>
<evidence type="ECO:0000256" key="18">
    <source>
        <dbReference type="SAM" id="SignalP"/>
    </source>
</evidence>
<evidence type="ECO:0000256" key="2">
    <source>
        <dbReference type="ARBA" id="ARBA00008536"/>
    </source>
</evidence>
<dbReference type="PROSITE" id="PS50011">
    <property type="entry name" value="PROTEIN_KINASE_DOM"/>
    <property type="match status" value="1"/>
</dbReference>
<accession>A0A0D3HBT6</accession>
<evidence type="ECO:0000259" key="20">
    <source>
        <dbReference type="PROSITE" id="PS51473"/>
    </source>
</evidence>
<keyword evidence="4" id="KW-1003">Cell membrane</keyword>
<dbReference type="GO" id="GO:0004672">
    <property type="term" value="F:protein kinase activity"/>
    <property type="evidence" value="ECO:0007669"/>
    <property type="project" value="InterPro"/>
</dbReference>
<feature type="domain" description="Gnk2-homologous" evidence="20">
    <location>
        <begin position="38"/>
        <end position="145"/>
    </location>
</feature>
<dbReference type="eggNOG" id="ENOG502QWDY">
    <property type="taxonomic scope" value="Eukaryota"/>
</dbReference>
<evidence type="ECO:0000256" key="3">
    <source>
        <dbReference type="ARBA" id="ARBA00010217"/>
    </source>
</evidence>
<dbReference type="GO" id="GO:0005886">
    <property type="term" value="C:plasma membrane"/>
    <property type="evidence" value="ECO:0007669"/>
    <property type="project" value="UniProtKB-SubCell"/>
</dbReference>
<keyword evidence="6 17" id="KW-0812">Transmembrane</keyword>
<organism evidence="21">
    <name type="scientific">Oryza barthii</name>
    <dbReference type="NCBI Taxonomy" id="65489"/>
    <lineage>
        <taxon>Eukaryota</taxon>
        <taxon>Viridiplantae</taxon>
        <taxon>Streptophyta</taxon>
        <taxon>Embryophyta</taxon>
        <taxon>Tracheophyta</taxon>
        <taxon>Spermatophyta</taxon>
        <taxon>Magnoliopsida</taxon>
        <taxon>Liliopsida</taxon>
        <taxon>Poales</taxon>
        <taxon>Poaceae</taxon>
        <taxon>BOP clade</taxon>
        <taxon>Oryzoideae</taxon>
        <taxon>Oryzeae</taxon>
        <taxon>Oryzinae</taxon>
        <taxon>Oryza</taxon>
    </lineage>
</organism>
<protein>
    <recommendedName>
        <fullName evidence="23">Protein kinase domain-containing protein</fullName>
    </recommendedName>
</protein>
<evidence type="ECO:0000256" key="6">
    <source>
        <dbReference type="ARBA" id="ARBA00022692"/>
    </source>
</evidence>
<evidence type="ECO:0000256" key="13">
    <source>
        <dbReference type="ARBA" id="ARBA00023136"/>
    </source>
</evidence>
<keyword evidence="10" id="KW-0418">Kinase</keyword>
<dbReference type="InterPro" id="IPR038408">
    <property type="entry name" value="GNK2_sf"/>
</dbReference>
<keyword evidence="9 16" id="KW-0547">Nucleotide-binding</keyword>
<evidence type="ECO:0000256" key="1">
    <source>
        <dbReference type="ARBA" id="ARBA00004251"/>
    </source>
</evidence>
<comment type="similarity">
    <text evidence="2">In the N-terminal section; belongs to the leguminous lectin family.</text>
</comment>
<evidence type="ECO:0000313" key="22">
    <source>
        <dbReference type="Proteomes" id="UP000026960"/>
    </source>
</evidence>
<comment type="subcellular location">
    <subcellularLocation>
        <location evidence="1">Cell membrane</location>
        <topology evidence="1">Single-pass type I membrane protein</topology>
    </subcellularLocation>
</comment>
<dbReference type="EnsemblPlants" id="OBART10G04340.1">
    <property type="protein sequence ID" value="OBART10G04340.1"/>
    <property type="gene ID" value="OBART10G04340"/>
</dbReference>
<feature type="binding site" evidence="16">
    <location>
        <position position="366"/>
    </location>
    <ligand>
        <name>ATP</name>
        <dbReference type="ChEBI" id="CHEBI:30616"/>
    </ligand>
</feature>
<evidence type="ECO:0000256" key="8">
    <source>
        <dbReference type="ARBA" id="ARBA00022737"/>
    </source>
</evidence>
<evidence type="ECO:0000256" key="15">
    <source>
        <dbReference type="ARBA" id="ARBA00023180"/>
    </source>
</evidence>
<dbReference type="Pfam" id="PF00069">
    <property type="entry name" value="Pkinase"/>
    <property type="match status" value="1"/>
</dbReference>
<dbReference type="PROSITE" id="PS00107">
    <property type="entry name" value="PROTEIN_KINASE_ATP"/>
    <property type="match status" value="1"/>
</dbReference>
<dbReference type="GO" id="GO:0005524">
    <property type="term" value="F:ATP binding"/>
    <property type="evidence" value="ECO:0007669"/>
    <property type="project" value="UniProtKB-UniRule"/>
</dbReference>
<dbReference type="Gene3D" id="3.30.200.20">
    <property type="entry name" value="Phosphorylase Kinase, domain 1"/>
    <property type="match status" value="1"/>
</dbReference>
<dbReference type="Gramene" id="OBART10G04340.1">
    <property type="protein sequence ID" value="OBART10G04340.1"/>
    <property type="gene ID" value="OBART10G04340"/>
</dbReference>
<dbReference type="AlphaFoldDB" id="A0A0D3HBT6"/>